<accession>A0A087GZ23</accession>
<dbReference type="Pfam" id="PF24758">
    <property type="entry name" value="LRR_At5g56370"/>
    <property type="match status" value="1"/>
</dbReference>
<dbReference type="SUPFAM" id="SSF81383">
    <property type="entry name" value="F-box domain"/>
    <property type="match status" value="1"/>
</dbReference>
<organism evidence="2 3">
    <name type="scientific">Arabis alpina</name>
    <name type="common">Alpine rock-cress</name>
    <dbReference type="NCBI Taxonomy" id="50452"/>
    <lineage>
        <taxon>Eukaryota</taxon>
        <taxon>Viridiplantae</taxon>
        <taxon>Streptophyta</taxon>
        <taxon>Embryophyta</taxon>
        <taxon>Tracheophyta</taxon>
        <taxon>Spermatophyta</taxon>
        <taxon>Magnoliopsida</taxon>
        <taxon>eudicotyledons</taxon>
        <taxon>Gunneridae</taxon>
        <taxon>Pentapetalae</taxon>
        <taxon>rosids</taxon>
        <taxon>malvids</taxon>
        <taxon>Brassicales</taxon>
        <taxon>Brassicaceae</taxon>
        <taxon>Arabideae</taxon>
        <taxon>Arabis</taxon>
    </lineage>
</organism>
<dbReference type="SUPFAM" id="SSF52047">
    <property type="entry name" value="RNI-like"/>
    <property type="match status" value="1"/>
</dbReference>
<evidence type="ECO:0000313" key="3">
    <source>
        <dbReference type="Proteomes" id="UP000029120"/>
    </source>
</evidence>
<dbReference type="InterPro" id="IPR055294">
    <property type="entry name" value="FBL60-like"/>
</dbReference>
<gene>
    <name evidence="2" type="ordered locus">AALP_Aa5g239800</name>
</gene>
<dbReference type="CDD" id="cd22160">
    <property type="entry name" value="F-box_AtFBL13-like"/>
    <property type="match status" value="1"/>
</dbReference>
<dbReference type="Gene3D" id="3.80.10.10">
    <property type="entry name" value="Ribonuclease Inhibitor"/>
    <property type="match status" value="1"/>
</dbReference>
<proteinExistence type="predicted"/>
<evidence type="ECO:0000313" key="2">
    <source>
        <dbReference type="EMBL" id="KFK35125.1"/>
    </source>
</evidence>
<dbReference type="InterPro" id="IPR001810">
    <property type="entry name" value="F-box_dom"/>
</dbReference>
<dbReference type="OrthoDB" id="612216at2759"/>
<dbReference type="InterPro" id="IPR032675">
    <property type="entry name" value="LRR_dom_sf"/>
</dbReference>
<dbReference type="InterPro" id="IPR053781">
    <property type="entry name" value="F-box_AtFBL13-like"/>
</dbReference>
<dbReference type="Gramene" id="KFK35125">
    <property type="protein sequence ID" value="KFK35125"/>
    <property type="gene ID" value="AALP_AA5G239800"/>
</dbReference>
<protein>
    <recommendedName>
        <fullName evidence="1">F-box domain-containing protein</fullName>
    </recommendedName>
</protein>
<dbReference type="EMBL" id="CM002873">
    <property type="protein sequence ID" value="KFK35125.1"/>
    <property type="molecule type" value="Genomic_DNA"/>
</dbReference>
<dbReference type="Gene3D" id="1.20.1280.50">
    <property type="match status" value="1"/>
</dbReference>
<dbReference type="PANTHER" id="PTHR31293">
    <property type="entry name" value="RNI-LIKE SUPERFAMILY PROTEIN"/>
    <property type="match status" value="1"/>
</dbReference>
<dbReference type="AlphaFoldDB" id="A0A087GZ23"/>
<sequence length="461" mass="52118">MDYISSLPDELLCHILSLLTTKEAALTSVLSKRWLNMFALVPKLDIDDSIFLHPKRGGSPIDKVSLKCKTGVSPNSLHFWIIKVLERGVSELDLCIAFGDRFGDRFWPSPEGFESRKLVKLKIGSGIDLGWRSDFIFLPMLKTLILESVEFCVDKFEILLPACPALEELVMDNVKALDSNETVVSSASLKTLRIKSSVGYGTFSLDTPNLDYLGYSDYVAEDYPLANLISLSVANINLHVTEDQIERERAPNHDLLEAYEDDFALRLGNVAKLMNGIRNVQNLHFTSSTLDVMLSLCCESMPVFNNLELLGFISGNSRWEAVPVLLKKCPHLETLMIVFILRNNLLCFQGLLHVVTDTCGDVCDCISRENKGRSLVSCTVKRIVIQWFIGAMREITMIHHFMDYFPCLKQIVVSFKRYGPTKLDVPEVTDLKVQMMELFEKSFICNVEISVCESLYEKLFP</sequence>
<name>A0A087GZ23_ARAAL</name>
<feature type="domain" description="F-box" evidence="1">
    <location>
        <begin position="1"/>
        <end position="54"/>
    </location>
</feature>
<dbReference type="Proteomes" id="UP000029120">
    <property type="component" value="Chromosome 5"/>
</dbReference>
<evidence type="ECO:0000259" key="1">
    <source>
        <dbReference type="PROSITE" id="PS50181"/>
    </source>
</evidence>
<keyword evidence="3" id="KW-1185">Reference proteome</keyword>
<dbReference type="PROSITE" id="PS50181">
    <property type="entry name" value="FBOX"/>
    <property type="match status" value="1"/>
</dbReference>
<dbReference type="InterPro" id="IPR036047">
    <property type="entry name" value="F-box-like_dom_sf"/>
</dbReference>
<reference evidence="3" key="1">
    <citation type="journal article" date="2015" name="Nat. Plants">
        <title>Genome expansion of Arabis alpina linked with retrotransposition and reduced symmetric DNA methylation.</title>
        <authorList>
            <person name="Willing E.M."/>
            <person name="Rawat V."/>
            <person name="Mandakova T."/>
            <person name="Maumus F."/>
            <person name="James G.V."/>
            <person name="Nordstroem K.J."/>
            <person name="Becker C."/>
            <person name="Warthmann N."/>
            <person name="Chica C."/>
            <person name="Szarzynska B."/>
            <person name="Zytnicki M."/>
            <person name="Albani M.C."/>
            <person name="Kiefer C."/>
            <person name="Bergonzi S."/>
            <person name="Castaings L."/>
            <person name="Mateos J.L."/>
            <person name="Berns M.C."/>
            <person name="Bujdoso N."/>
            <person name="Piofczyk T."/>
            <person name="de Lorenzo L."/>
            <person name="Barrero-Sicilia C."/>
            <person name="Mateos I."/>
            <person name="Piednoel M."/>
            <person name="Hagmann J."/>
            <person name="Chen-Min-Tao R."/>
            <person name="Iglesias-Fernandez R."/>
            <person name="Schuster S.C."/>
            <person name="Alonso-Blanco C."/>
            <person name="Roudier F."/>
            <person name="Carbonero P."/>
            <person name="Paz-Ares J."/>
            <person name="Davis S.J."/>
            <person name="Pecinka A."/>
            <person name="Quesneville H."/>
            <person name="Colot V."/>
            <person name="Lysak M.A."/>
            <person name="Weigel D."/>
            <person name="Coupland G."/>
            <person name="Schneeberger K."/>
        </authorList>
    </citation>
    <scope>NUCLEOTIDE SEQUENCE [LARGE SCALE GENOMIC DNA]</scope>
    <source>
        <strain evidence="3">cv. Pajares</strain>
    </source>
</reference>
<dbReference type="InterPro" id="IPR055411">
    <property type="entry name" value="LRR_FXL15/At3g58940/PEG3-like"/>
</dbReference>
<dbReference type="PANTHER" id="PTHR31293:SF16">
    <property type="entry name" value="RNI-LIKE SUPERFAMILY PROTEIN"/>
    <property type="match status" value="1"/>
</dbReference>
<dbReference type="Pfam" id="PF00646">
    <property type="entry name" value="F-box"/>
    <property type="match status" value="1"/>
</dbReference>
<dbReference type="OMA" id="CHRSELW"/>